<dbReference type="SMART" id="SM00827">
    <property type="entry name" value="PKS_AT"/>
    <property type="match status" value="1"/>
</dbReference>
<accession>A0ABX0DPW6</accession>
<evidence type="ECO:0000256" key="4">
    <source>
        <dbReference type="ARBA" id="ARBA00023315"/>
    </source>
</evidence>
<keyword evidence="7" id="KW-1185">Reference proteome</keyword>
<evidence type="ECO:0000259" key="5">
    <source>
        <dbReference type="PROSITE" id="PS50075"/>
    </source>
</evidence>
<dbReference type="InterPro" id="IPR016036">
    <property type="entry name" value="Malonyl_transacylase_ACP-bd"/>
</dbReference>
<dbReference type="PANTHER" id="PTHR43775">
    <property type="entry name" value="FATTY ACID SYNTHASE"/>
    <property type="match status" value="1"/>
</dbReference>
<protein>
    <submittedName>
        <fullName evidence="6">Acyltransferase domain-containing protein</fullName>
    </submittedName>
</protein>
<dbReference type="PANTHER" id="PTHR43775:SF51">
    <property type="entry name" value="INACTIVE PHENOLPHTHIOCEROL SYNTHESIS POLYKETIDE SYNTHASE TYPE I PKS1-RELATED"/>
    <property type="match status" value="1"/>
</dbReference>
<evidence type="ECO:0000256" key="3">
    <source>
        <dbReference type="ARBA" id="ARBA00023268"/>
    </source>
</evidence>
<keyword evidence="1" id="KW-0808">Transferase</keyword>
<dbReference type="RefSeq" id="WP_165340514.1">
    <property type="nucleotide sequence ID" value="NZ_JAAKZX010000049.1"/>
</dbReference>
<gene>
    <name evidence="6" type="ORF">G6048_17710</name>
</gene>
<dbReference type="InterPro" id="IPR014043">
    <property type="entry name" value="Acyl_transferase_dom"/>
</dbReference>
<dbReference type="Proteomes" id="UP001518140">
    <property type="component" value="Unassembled WGS sequence"/>
</dbReference>
<dbReference type="Pfam" id="PF00550">
    <property type="entry name" value="PP-binding"/>
    <property type="match status" value="1"/>
</dbReference>
<dbReference type="SUPFAM" id="SSF55048">
    <property type="entry name" value="Probable ACP-binding domain of malonyl-CoA ACP transacylase"/>
    <property type="match status" value="1"/>
</dbReference>
<proteinExistence type="predicted"/>
<dbReference type="Gene3D" id="3.40.366.10">
    <property type="entry name" value="Malonyl-Coenzyme A Acyl Carrier Protein, domain 2"/>
    <property type="match status" value="1"/>
</dbReference>
<reference evidence="6 7" key="1">
    <citation type="submission" date="2020-02" db="EMBL/GenBank/DDBJ databases">
        <title>Whole-genome analyses of novel actinobacteria.</title>
        <authorList>
            <person name="Sahin N."/>
            <person name="Tokatli A."/>
        </authorList>
    </citation>
    <scope>NUCLEOTIDE SEQUENCE [LARGE SCALE GENOMIC DNA]</scope>
    <source>
        <strain evidence="6 7">YC419</strain>
    </source>
</reference>
<name>A0ABX0DPW6_9ACTN</name>
<dbReference type="EMBL" id="JAAKZX010000049">
    <property type="protein sequence ID" value="NGO43911.1"/>
    <property type="molecule type" value="Genomic_DNA"/>
</dbReference>
<dbReference type="InterPro" id="IPR036736">
    <property type="entry name" value="ACP-like_sf"/>
</dbReference>
<dbReference type="Pfam" id="PF00698">
    <property type="entry name" value="Acyl_transf_1"/>
    <property type="match status" value="1"/>
</dbReference>
<dbReference type="InterPro" id="IPR050091">
    <property type="entry name" value="PKS_NRPS_Biosynth_Enz"/>
</dbReference>
<dbReference type="InterPro" id="IPR001227">
    <property type="entry name" value="Ac_transferase_dom_sf"/>
</dbReference>
<dbReference type="InterPro" id="IPR009081">
    <property type="entry name" value="PP-bd_ACP"/>
</dbReference>
<evidence type="ECO:0000256" key="1">
    <source>
        <dbReference type="ARBA" id="ARBA00022679"/>
    </source>
</evidence>
<comment type="caution">
    <text evidence="6">The sequence shown here is derived from an EMBL/GenBank/DDBJ whole genome shotgun (WGS) entry which is preliminary data.</text>
</comment>
<keyword evidence="4 6" id="KW-0012">Acyltransferase</keyword>
<evidence type="ECO:0000256" key="2">
    <source>
        <dbReference type="ARBA" id="ARBA00023194"/>
    </source>
</evidence>
<dbReference type="GO" id="GO:0016746">
    <property type="term" value="F:acyltransferase activity"/>
    <property type="evidence" value="ECO:0007669"/>
    <property type="project" value="UniProtKB-KW"/>
</dbReference>
<dbReference type="InterPro" id="IPR016035">
    <property type="entry name" value="Acyl_Trfase/lysoPLipase"/>
</dbReference>
<evidence type="ECO:0000313" key="6">
    <source>
        <dbReference type="EMBL" id="NGO43911.1"/>
    </source>
</evidence>
<organism evidence="6 7">
    <name type="scientific">Streptomyces ureilyticus</name>
    <dbReference type="NCBI Taxonomy" id="1775131"/>
    <lineage>
        <taxon>Bacteria</taxon>
        <taxon>Bacillati</taxon>
        <taxon>Actinomycetota</taxon>
        <taxon>Actinomycetes</taxon>
        <taxon>Kitasatosporales</taxon>
        <taxon>Streptomycetaceae</taxon>
        <taxon>Streptomyces</taxon>
    </lineage>
</organism>
<keyword evidence="3" id="KW-0511">Multifunctional enzyme</keyword>
<keyword evidence="2" id="KW-0045">Antibiotic biosynthesis</keyword>
<sequence length="409" mass="43455">MAAQEPASHTGVHREWLLERLAHYLGRPLEDSVPMAECGLDSVAALSLYGDIEEEFGPIVELDDIRAYPTVRDLARHMAARDSRFAERRVRPAFVFTGLGCQYRGMTAALYADSSAYRGHLDEMADALKPYLEVSVVDLILGGDPRIDDTAYAQPALFAVGYALARTLQTAGVVPATVLGHGIGEFAAAAVAGALGPADAAKLIAVRGALMRYLPPGGGMTAACVSRSEAAELIAAEPDLGIGAVNAAKATVLSGDVRALDRVESRLAGAGIRYRRLPVSHAFNSPLMAPAVPKFEAVARRVPAGTPRIPFYSTVQGRLTTEPLYADYWTRQLLTPILFADAARALLDQQTPTHVVEIGPRPVLTPYLRRMGAPVCVPVCPRPDSDAVDLAGVVSALDSGPLAVELLEA</sequence>
<dbReference type="SUPFAM" id="SSF47336">
    <property type="entry name" value="ACP-like"/>
    <property type="match status" value="1"/>
</dbReference>
<dbReference type="PROSITE" id="PS50075">
    <property type="entry name" value="CARRIER"/>
    <property type="match status" value="1"/>
</dbReference>
<evidence type="ECO:0000313" key="7">
    <source>
        <dbReference type="Proteomes" id="UP001518140"/>
    </source>
</evidence>
<feature type="domain" description="Carrier" evidence="5">
    <location>
        <begin position="8"/>
        <end position="82"/>
    </location>
</feature>
<dbReference type="Gene3D" id="1.10.1200.10">
    <property type="entry name" value="ACP-like"/>
    <property type="match status" value="1"/>
</dbReference>
<dbReference type="SUPFAM" id="SSF52151">
    <property type="entry name" value="FabD/lysophospholipase-like"/>
    <property type="match status" value="1"/>
</dbReference>